<dbReference type="GO" id="GO:0004672">
    <property type="term" value="F:protein kinase activity"/>
    <property type="evidence" value="ECO:0007669"/>
    <property type="project" value="InterPro"/>
</dbReference>
<dbReference type="InterPro" id="IPR000719">
    <property type="entry name" value="Prot_kinase_dom"/>
</dbReference>
<accession>A0A0A1U1C7</accession>
<dbReference type="RefSeq" id="XP_004254583.1">
    <property type="nucleotide sequence ID" value="XM_004254535.1"/>
</dbReference>
<dbReference type="InterPro" id="IPR001245">
    <property type="entry name" value="Ser-Thr/Tyr_kinase_cat_dom"/>
</dbReference>
<dbReference type="OMA" id="NAHCERA"/>
<gene>
    <name evidence="2" type="ORF">EIN_273390</name>
</gene>
<dbReference type="InterPro" id="IPR053215">
    <property type="entry name" value="TKL_Ser/Thr_kinase"/>
</dbReference>
<evidence type="ECO:0000313" key="2">
    <source>
        <dbReference type="EMBL" id="ELP87812.1"/>
    </source>
</evidence>
<sequence length="403" mass="45630">MSSRGQPLSNSISTTFDQDFPLTMEPKIDKLTFGSNYAIQGITLKETINFVNKTDSTYKLTVTPVESPKYELTVNESKFVIKKGEPCSVVIQLLFHHHATMGLTGQVQFSIKKKAIMSGESITRALRFQLEGVVPAYNEKDLVKSSDEEQFRVGMINGVLSTVKNESVVAFKYNIQDKYEKEDYEFIQRVYRDIHHPAILGMVGIILSSSTILLDGDTVSDLQTLMEKEKIAVPFLLKCCNDCANALLYLSSHNILHRNVKPSKLRVVHHDITNEGKCTVKLHDLTTIFKLKKGELIKKSPGTYQYMAPEVMEMKEHGLPIDVFSFGMTMYHMFTNEIPYKDLSNAQIQQKVCSGGRPDLETHVFPNGIADLIQKCWSTEPEQRPKFDTIVAKLNDIIKDYSQ</sequence>
<dbReference type="Proteomes" id="UP000014680">
    <property type="component" value="Unassembled WGS sequence"/>
</dbReference>
<dbReference type="SUPFAM" id="SSF56112">
    <property type="entry name" value="Protein kinase-like (PK-like)"/>
    <property type="match status" value="1"/>
</dbReference>
<dbReference type="PANTHER" id="PTHR45756">
    <property type="entry name" value="PALMITOYLTRANSFERASE"/>
    <property type="match status" value="1"/>
</dbReference>
<evidence type="ECO:0000259" key="1">
    <source>
        <dbReference type="PROSITE" id="PS50011"/>
    </source>
</evidence>
<feature type="domain" description="Protein kinase" evidence="1">
    <location>
        <begin position="145"/>
        <end position="398"/>
    </location>
</feature>
<dbReference type="AlphaFoldDB" id="A0A0A1U1C7"/>
<dbReference type="Gene3D" id="1.10.510.10">
    <property type="entry name" value="Transferase(Phosphotransferase) domain 1"/>
    <property type="match status" value="1"/>
</dbReference>
<name>A0A0A1U1C7_ENTIV</name>
<reference evidence="2 3" key="1">
    <citation type="submission" date="2012-10" db="EMBL/GenBank/DDBJ databases">
        <authorList>
            <person name="Zafar N."/>
            <person name="Inman J."/>
            <person name="Hall N."/>
            <person name="Lorenzi H."/>
            <person name="Caler E."/>
        </authorList>
    </citation>
    <scope>NUCLEOTIDE SEQUENCE [LARGE SCALE GENOMIC DNA]</scope>
    <source>
        <strain evidence="2 3">IP1</strain>
    </source>
</reference>
<dbReference type="PROSITE" id="PS50011">
    <property type="entry name" value="PROTEIN_KINASE_DOM"/>
    <property type="match status" value="1"/>
</dbReference>
<keyword evidence="2" id="KW-0808">Transferase</keyword>
<dbReference type="GeneID" id="14886815"/>
<dbReference type="PANTHER" id="PTHR45756:SF1">
    <property type="entry name" value="PROTEIN KINASE DOMAIN CONTAINING PROTEIN"/>
    <property type="match status" value="1"/>
</dbReference>
<dbReference type="EMBL" id="KB206783">
    <property type="protein sequence ID" value="ELP87812.1"/>
    <property type="molecule type" value="Genomic_DNA"/>
</dbReference>
<protein>
    <submittedName>
        <fullName evidence="2">Proto-oncogene tyrosine protein kinase FER, putative</fullName>
    </submittedName>
</protein>
<keyword evidence="2" id="KW-0418">Kinase</keyword>
<organism evidence="2 3">
    <name type="scientific">Entamoeba invadens IP1</name>
    <dbReference type="NCBI Taxonomy" id="370355"/>
    <lineage>
        <taxon>Eukaryota</taxon>
        <taxon>Amoebozoa</taxon>
        <taxon>Evosea</taxon>
        <taxon>Archamoebae</taxon>
        <taxon>Mastigamoebida</taxon>
        <taxon>Entamoebidae</taxon>
        <taxon>Entamoeba</taxon>
    </lineage>
</organism>
<dbReference type="GO" id="GO:0005524">
    <property type="term" value="F:ATP binding"/>
    <property type="evidence" value="ECO:0007669"/>
    <property type="project" value="InterPro"/>
</dbReference>
<evidence type="ECO:0000313" key="3">
    <source>
        <dbReference type="Proteomes" id="UP000014680"/>
    </source>
</evidence>
<dbReference type="InterPro" id="IPR011009">
    <property type="entry name" value="Kinase-like_dom_sf"/>
</dbReference>
<dbReference type="OrthoDB" id="25946at2759"/>
<dbReference type="VEuPathDB" id="AmoebaDB:EIN_273390"/>
<keyword evidence="3" id="KW-1185">Reference proteome</keyword>
<dbReference type="KEGG" id="eiv:EIN_273390"/>
<dbReference type="Pfam" id="PF07714">
    <property type="entry name" value="PK_Tyr_Ser-Thr"/>
    <property type="match status" value="1"/>
</dbReference>
<proteinExistence type="predicted"/>